<keyword evidence="8 12" id="KW-0560">Oxidoreductase</keyword>
<evidence type="ECO:0000256" key="2">
    <source>
        <dbReference type="ARBA" id="ARBA00004950"/>
    </source>
</evidence>
<dbReference type="InterPro" id="IPR036188">
    <property type="entry name" value="FAD/NAD-bd_sf"/>
</dbReference>
<dbReference type="NCBIfam" id="NF006567">
    <property type="entry name" value="PRK09077.1"/>
    <property type="match status" value="1"/>
</dbReference>
<evidence type="ECO:0000256" key="13">
    <source>
        <dbReference type="SAM" id="Coils"/>
    </source>
</evidence>
<feature type="domain" description="FAD-dependent oxidoreductase 2 FAD-binding" evidence="14">
    <location>
        <begin position="6"/>
        <end position="392"/>
    </location>
</feature>
<sequence>MEIKTDFLVLGSGIAGLSFAIRAAELGTVAIVTKKEKSESNTNYAQGGIAAVYDSQDRFEYHIRDTLICGAGLCKKDVVEFVVREGPQRVQELVDWGVDFTRAAPGSSTLYDLGREGGHSMRRVLHAKDLTGSEIERALNEKASSNSNIQVYENHLAVDLITMSSLMEMGKEESSPDRCLGAYVLDINNSQVHTFVAEYVVLATGGAGKVYLITTNPDIATADGIAMAYRAGARIANMEFIQFHPTCLYHPDAKSFLISEAVRGEGGILKLKSGDTFMEKYHSMQSLAPRDVVAKAIDNELKKSGDDFVLLDISHKDREFILNRFPNIYHKCLEFGIDMTREAIPVVPAAHYLCGGVEVNHHGETSIDRLFALGEVSCTGLHGANRLASNSLLEAVVYAHRAFMRASELPRRYREAPVSIPSWGQRRAIESDESVVVSHNWDEVRRCMWNYVGIVRSNKRLDRAARRIDLINREIDEYYQKFLITKDLIELRNIATAAMLIVQCAKMRKESRGLHYNIDYPERDDKNWQTDTCISKRMICRQGE</sequence>
<dbReference type="STRING" id="56780.SYN_00424"/>
<feature type="coiled-coil region" evidence="13">
    <location>
        <begin position="454"/>
        <end position="481"/>
    </location>
</feature>
<feature type="active site" description="Proton acceptor" evidence="11">
    <location>
        <position position="290"/>
    </location>
</feature>
<dbReference type="InParanoid" id="Q2LSP9"/>
<dbReference type="InterPro" id="IPR027477">
    <property type="entry name" value="Succ_DH/fumarate_Rdtase_cat_sf"/>
</dbReference>
<evidence type="ECO:0000256" key="1">
    <source>
        <dbReference type="ARBA" id="ARBA00001974"/>
    </source>
</evidence>
<evidence type="ECO:0000256" key="8">
    <source>
        <dbReference type="ARBA" id="ARBA00023002"/>
    </source>
</evidence>
<dbReference type="PANTHER" id="PTHR42716">
    <property type="entry name" value="L-ASPARTATE OXIDASE"/>
    <property type="match status" value="1"/>
</dbReference>
<dbReference type="Pfam" id="PF00890">
    <property type="entry name" value="FAD_binding_2"/>
    <property type="match status" value="1"/>
</dbReference>
<dbReference type="RefSeq" id="WP_011417139.1">
    <property type="nucleotide sequence ID" value="NC_007759.1"/>
</dbReference>
<evidence type="ECO:0000256" key="6">
    <source>
        <dbReference type="ARBA" id="ARBA00022642"/>
    </source>
</evidence>
<evidence type="ECO:0000259" key="15">
    <source>
        <dbReference type="Pfam" id="PF02910"/>
    </source>
</evidence>
<dbReference type="KEGG" id="sat:SYN_00424"/>
<dbReference type="PRINTS" id="PR00411">
    <property type="entry name" value="PNDRDTASEI"/>
</dbReference>
<dbReference type="eggNOG" id="COG0029">
    <property type="taxonomic scope" value="Bacteria"/>
</dbReference>
<dbReference type="InterPro" id="IPR003953">
    <property type="entry name" value="FAD-dep_OxRdtase_2_FAD-bd"/>
</dbReference>
<dbReference type="AlphaFoldDB" id="Q2LSP9"/>
<keyword evidence="13" id="KW-0175">Coiled coil</keyword>
<dbReference type="UniPathway" id="UPA00253">
    <property type="reaction ID" value="UER00326"/>
</dbReference>
<evidence type="ECO:0000256" key="5">
    <source>
        <dbReference type="ARBA" id="ARBA00022630"/>
    </source>
</evidence>
<feature type="domain" description="Fumarate reductase/succinate dehydrogenase flavoprotein-like C-terminal" evidence="15">
    <location>
        <begin position="442"/>
        <end position="535"/>
    </location>
</feature>
<evidence type="ECO:0000256" key="11">
    <source>
        <dbReference type="PIRSR" id="PIRSR000171-1"/>
    </source>
</evidence>
<keyword evidence="5 12" id="KW-0285">Flavoprotein</keyword>
<dbReference type="FunCoup" id="Q2LSP9">
    <property type="interactions" value="403"/>
</dbReference>
<protein>
    <recommendedName>
        <fullName evidence="4 10">L-aspartate oxidase</fullName>
        <ecNumber evidence="4 10">1.4.3.16</ecNumber>
    </recommendedName>
</protein>
<dbReference type="InterPro" id="IPR037099">
    <property type="entry name" value="Fum_R/Succ_DH_flav-like_C_sf"/>
</dbReference>
<comment type="similarity">
    <text evidence="3 12">Belongs to the FAD-dependent oxidoreductase 2 family. NadB subfamily.</text>
</comment>
<comment type="catalytic activity">
    <reaction evidence="9">
        <text>L-aspartate + O2 = iminosuccinate + H2O2</text>
        <dbReference type="Rhea" id="RHEA:25876"/>
        <dbReference type="ChEBI" id="CHEBI:15379"/>
        <dbReference type="ChEBI" id="CHEBI:16240"/>
        <dbReference type="ChEBI" id="CHEBI:29991"/>
        <dbReference type="ChEBI" id="CHEBI:77875"/>
        <dbReference type="EC" id="1.4.3.16"/>
    </reaction>
    <physiologicalReaction direction="left-to-right" evidence="9">
        <dbReference type="Rhea" id="RHEA:25877"/>
    </physiologicalReaction>
</comment>
<dbReference type="InterPro" id="IPR015939">
    <property type="entry name" value="Fum_Rdtase/Succ_DH_flav-like_C"/>
</dbReference>
<comment type="function">
    <text evidence="12">Catalyzes the oxidation of L-aspartate to iminoaspartate.</text>
</comment>
<dbReference type="SUPFAM" id="SSF51905">
    <property type="entry name" value="FAD/NAD(P)-binding domain"/>
    <property type="match status" value="1"/>
</dbReference>
<dbReference type="SUPFAM" id="SSF56425">
    <property type="entry name" value="Succinate dehydrogenase/fumarate reductase flavoprotein, catalytic domain"/>
    <property type="match status" value="1"/>
</dbReference>
<dbReference type="PRINTS" id="PR00368">
    <property type="entry name" value="FADPNR"/>
</dbReference>
<keyword evidence="7 12" id="KW-0274">FAD</keyword>
<dbReference type="PIRSF" id="PIRSF000171">
    <property type="entry name" value="SDHA_APRA_LASPO"/>
    <property type="match status" value="1"/>
</dbReference>
<evidence type="ECO:0000259" key="14">
    <source>
        <dbReference type="Pfam" id="PF00890"/>
    </source>
</evidence>
<evidence type="ECO:0000256" key="4">
    <source>
        <dbReference type="ARBA" id="ARBA00012173"/>
    </source>
</evidence>
<evidence type="ECO:0000313" key="17">
    <source>
        <dbReference type="Proteomes" id="UP000001933"/>
    </source>
</evidence>
<dbReference type="InterPro" id="IPR005288">
    <property type="entry name" value="NadB"/>
</dbReference>
<comment type="cofactor">
    <cofactor evidence="1 12">
        <name>FAD</name>
        <dbReference type="ChEBI" id="CHEBI:57692"/>
    </cofactor>
</comment>
<evidence type="ECO:0000313" key="16">
    <source>
        <dbReference type="EMBL" id="ABC77110.1"/>
    </source>
</evidence>
<dbReference type="Proteomes" id="UP000001933">
    <property type="component" value="Chromosome"/>
</dbReference>
<dbReference type="EC" id="1.4.3.16" evidence="4 10"/>
<evidence type="ECO:0000256" key="12">
    <source>
        <dbReference type="RuleBase" id="RU362049"/>
    </source>
</evidence>
<dbReference type="Pfam" id="PF02910">
    <property type="entry name" value="Succ_DH_flav_C"/>
    <property type="match status" value="1"/>
</dbReference>
<evidence type="ECO:0000256" key="3">
    <source>
        <dbReference type="ARBA" id="ARBA00008562"/>
    </source>
</evidence>
<dbReference type="EMBL" id="CP000252">
    <property type="protein sequence ID" value="ABC77110.1"/>
    <property type="molecule type" value="Genomic_DNA"/>
</dbReference>
<dbReference type="GO" id="GO:0034628">
    <property type="term" value="P:'de novo' NAD+ biosynthetic process from L-aspartate"/>
    <property type="evidence" value="ECO:0007669"/>
    <property type="project" value="TreeGrafter"/>
</dbReference>
<dbReference type="FunFam" id="1.20.58.100:FF:000002">
    <property type="entry name" value="L-aspartate oxidase"/>
    <property type="match status" value="1"/>
</dbReference>
<dbReference type="Gene3D" id="1.20.58.100">
    <property type="entry name" value="Fumarate reductase/succinate dehydrogenase flavoprotein-like, C-terminal domain"/>
    <property type="match status" value="1"/>
</dbReference>
<proteinExistence type="inferred from homology"/>
<evidence type="ECO:0000256" key="7">
    <source>
        <dbReference type="ARBA" id="ARBA00022827"/>
    </source>
</evidence>
<dbReference type="SUPFAM" id="SSF46977">
    <property type="entry name" value="Succinate dehydrogenase/fumarate reductase flavoprotein C-terminal domain"/>
    <property type="match status" value="1"/>
</dbReference>
<evidence type="ECO:0000256" key="9">
    <source>
        <dbReference type="ARBA" id="ARBA00048305"/>
    </source>
</evidence>
<keyword evidence="6 12" id="KW-0662">Pyridine nucleotide biosynthesis</keyword>
<dbReference type="Gene3D" id="3.90.700.10">
    <property type="entry name" value="Succinate dehydrogenase/fumarate reductase flavoprotein, catalytic domain"/>
    <property type="match status" value="1"/>
</dbReference>
<comment type="subcellular location">
    <subcellularLocation>
        <location evidence="12">Cytoplasm</location>
    </subcellularLocation>
</comment>
<dbReference type="HOGENOM" id="CLU_014312_3_0_7"/>
<evidence type="ECO:0000256" key="10">
    <source>
        <dbReference type="NCBIfam" id="TIGR00551"/>
    </source>
</evidence>
<keyword evidence="17" id="KW-1185">Reference proteome</keyword>
<name>Q2LSP9_SYNAS</name>
<dbReference type="GO" id="GO:0008734">
    <property type="term" value="F:L-aspartate oxidase activity"/>
    <property type="evidence" value="ECO:0007669"/>
    <property type="project" value="UniProtKB-UniRule"/>
</dbReference>
<dbReference type="NCBIfam" id="TIGR00551">
    <property type="entry name" value="nadB"/>
    <property type="match status" value="1"/>
</dbReference>
<reference evidence="16 17" key="1">
    <citation type="journal article" date="2007" name="Proc. Natl. Acad. Sci. U.S.A.">
        <title>The genome of Syntrophus aciditrophicus: life at the thermodynamic limit of microbial growth.</title>
        <authorList>
            <person name="McInerney M.J."/>
            <person name="Rohlin L."/>
            <person name="Mouttaki H."/>
            <person name="Kim U."/>
            <person name="Krupp R.S."/>
            <person name="Rios-Hernandez L."/>
            <person name="Sieber J."/>
            <person name="Struchtemeyer C.G."/>
            <person name="Bhattacharyya A."/>
            <person name="Campbell J.W."/>
            <person name="Gunsalus R.P."/>
        </authorList>
    </citation>
    <scope>NUCLEOTIDE SEQUENCE [LARGE SCALE GENOMIC DNA]</scope>
    <source>
        <strain evidence="16 17">SB</strain>
    </source>
</reference>
<organism evidence="16 17">
    <name type="scientific">Syntrophus aciditrophicus (strain SB)</name>
    <dbReference type="NCBI Taxonomy" id="56780"/>
    <lineage>
        <taxon>Bacteria</taxon>
        <taxon>Pseudomonadati</taxon>
        <taxon>Thermodesulfobacteriota</taxon>
        <taxon>Syntrophia</taxon>
        <taxon>Syntrophales</taxon>
        <taxon>Syntrophaceae</taxon>
        <taxon>Syntrophus</taxon>
    </lineage>
</organism>
<gene>
    <name evidence="16" type="ORF">SYN_00424</name>
</gene>
<comment type="pathway">
    <text evidence="2 12">Cofactor biosynthesis; NAD(+) biosynthesis; iminoaspartate from L-aspartate (oxidase route): step 1/1.</text>
</comment>
<dbReference type="FunFam" id="3.90.700.10:FF:000002">
    <property type="entry name" value="L-aspartate oxidase"/>
    <property type="match status" value="1"/>
</dbReference>
<dbReference type="OrthoDB" id="9806724at2"/>
<dbReference type="GO" id="GO:0005737">
    <property type="term" value="C:cytoplasm"/>
    <property type="evidence" value="ECO:0007669"/>
    <property type="project" value="UniProtKB-SubCell"/>
</dbReference>
<dbReference type="Gene3D" id="3.50.50.60">
    <property type="entry name" value="FAD/NAD(P)-binding domain"/>
    <property type="match status" value="1"/>
</dbReference>
<dbReference type="PANTHER" id="PTHR42716:SF2">
    <property type="entry name" value="L-ASPARTATE OXIDASE, CHLOROPLASTIC"/>
    <property type="match status" value="1"/>
</dbReference>
<accession>Q2LSP9</accession>